<protein>
    <submittedName>
        <fullName evidence="5">Tandem-95 repeat protein</fullName>
    </submittedName>
</protein>
<evidence type="ECO:0000259" key="3">
    <source>
        <dbReference type="SMART" id="SM00409"/>
    </source>
</evidence>
<feature type="compositionally biased region" description="Acidic residues" evidence="2">
    <location>
        <begin position="2080"/>
        <end position="2104"/>
    </location>
</feature>
<dbReference type="Pfam" id="PF05345">
    <property type="entry name" value="He_PIG"/>
    <property type="match status" value="4"/>
</dbReference>
<dbReference type="PANTHER" id="PTHR21559">
    <property type="entry name" value="DYSTROGLYCAN-RELATED"/>
    <property type="match status" value="1"/>
</dbReference>
<dbReference type="Pfam" id="PF17963">
    <property type="entry name" value="Big_9"/>
    <property type="match status" value="4"/>
</dbReference>
<feature type="compositionally biased region" description="Gly residues" evidence="2">
    <location>
        <begin position="711"/>
        <end position="729"/>
    </location>
</feature>
<feature type="domain" description="Immunoglobulin" evidence="3">
    <location>
        <begin position="361"/>
        <end position="425"/>
    </location>
</feature>
<dbReference type="InterPro" id="IPR015919">
    <property type="entry name" value="Cadherin-like_sf"/>
</dbReference>
<feature type="region of interest" description="Disordered" evidence="2">
    <location>
        <begin position="1890"/>
        <end position="1919"/>
    </location>
</feature>
<feature type="region of interest" description="Disordered" evidence="2">
    <location>
        <begin position="572"/>
        <end position="645"/>
    </location>
</feature>
<feature type="region of interest" description="Disordered" evidence="2">
    <location>
        <begin position="1701"/>
        <end position="1726"/>
    </location>
</feature>
<feature type="region of interest" description="Disordered" evidence="2">
    <location>
        <begin position="687"/>
        <end position="734"/>
    </location>
</feature>
<feature type="compositionally biased region" description="Polar residues" evidence="2">
    <location>
        <begin position="699"/>
        <end position="710"/>
    </location>
</feature>
<feature type="domain" description="Dystroglycan-type cadherin-like" evidence="4">
    <location>
        <begin position="825"/>
        <end position="917"/>
    </location>
</feature>
<evidence type="ECO:0000313" key="5">
    <source>
        <dbReference type="EMBL" id="QCX00274.1"/>
    </source>
</evidence>
<keyword evidence="1" id="KW-0732">Signal</keyword>
<dbReference type="GO" id="GO:0005509">
    <property type="term" value="F:calcium ion binding"/>
    <property type="evidence" value="ECO:0007669"/>
    <property type="project" value="InterPro"/>
</dbReference>
<dbReference type="EMBL" id="CP040710">
    <property type="protein sequence ID" value="QCX00274.1"/>
    <property type="molecule type" value="Genomic_DNA"/>
</dbReference>
<dbReference type="NCBIfam" id="TIGR04183">
    <property type="entry name" value="Por_Secre_tail"/>
    <property type="match status" value="1"/>
</dbReference>
<keyword evidence="6" id="KW-1185">Reference proteome</keyword>
<dbReference type="InterPro" id="IPR006644">
    <property type="entry name" value="Cadg"/>
</dbReference>
<feature type="region of interest" description="Disordered" evidence="2">
    <location>
        <begin position="519"/>
        <end position="558"/>
    </location>
</feature>
<dbReference type="GO" id="GO:0043236">
    <property type="term" value="F:laminin binding"/>
    <property type="evidence" value="ECO:0007669"/>
    <property type="project" value="TreeGrafter"/>
</dbReference>
<dbReference type="OrthoDB" id="9770043at2"/>
<dbReference type="SMART" id="SM00409">
    <property type="entry name" value="IG"/>
    <property type="match status" value="5"/>
</dbReference>
<evidence type="ECO:0000256" key="1">
    <source>
        <dbReference type="ARBA" id="ARBA00022729"/>
    </source>
</evidence>
<dbReference type="InterPro" id="IPR026444">
    <property type="entry name" value="Secre_tail"/>
</dbReference>
<dbReference type="InterPro" id="IPR003599">
    <property type="entry name" value="Ig_sub"/>
</dbReference>
<feature type="domain" description="Immunoglobulin" evidence="3">
    <location>
        <begin position="453"/>
        <end position="519"/>
    </location>
</feature>
<dbReference type="PANTHER" id="PTHR21559:SF21">
    <property type="entry name" value="DYSTROGLYCAN 1"/>
    <property type="match status" value="1"/>
</dbReference>
<proteinExistence type="predicted"/>
<dbReference type="SMART" id="SM00736">
    <property type="entry name" value="CADG"/>
    <property type="match status" value="4"/>
</dbReference>
<feature type="domain" description="Dystroglycan-type cadherin-like" evidence="4">
    <location>
        <begin position="1399"/>
        <end position="1490"/>
    </location>
</feature>
<dbReference type="InterPro" id="IPR013783">
    <property type="entry name" value="Ig-like_fold"/>
</dbReference>
<dbReference type="RefSeq" id="WP_138852620.1">
    <property type="nucleotide sequence ID" value="NZ_CP040710.1"/>
</dbReference>
<feature type="domain" description="Immunoglobulin" evidence="3">
    <location>
        <begin position="270"/>
        <end position="336"/>
    </location>
</feature>
<accession>A0A5B7SU75</accession>
<feature type="domain" description="Immunoglobulin" evidence="3">
    <location>
        <begin position="74"/>
        <end position="140"/>
    </location>
</feature>
<dbReference type="Gene3D" id="2.60.40.3440">
    <property type="match status" value="3"/>
</dbReference>
<feature type="compositionally biased region" description="Polar residues" evidence="2">
    <location>
        <begin position="580"/>
        <end position="593"/>
    </location>
</feature>
<evidence type="ECO:0000256" key="2">
    <source>
        <dbReference type="SAM" id="MobiDB-lite"/>
    </source>
</evidence>
<feature type="domain" description="Dystroglycan-type cadherin-like" evidence="4">
    <location>
        <begin position="1011"/>
        <end position="1102"/>
    </location>
</feature>
<dbReference type="Proteomes" id="UP000310017">
    <property type="component" value="Chromosome"/>
</dbReference>
<feature type="domain" description="Dystroglycan-type cadherin-like" evidence="4">
    <location>
        <begin position="1203"/>
        <end position="1294"/>
    </location>
</feature>
<feature type="domain" description="Immunoglobulin" evidence="3">
    <location>
        <begin position="172"/>
        <end position="238"/>
    </location>
</feature>
<organism evidence="5 6">
    <name type="scientific">Aggregatimonas sangjinii</name>
    <dbReference type="NCBI Taxonomy" id="2583587"/>
    <lineage>
        <taxon>Bacteria</taxon>
        <taxon>Pseudomonadati</taxon>
        <taxon>Bacteroidota</taxon>
        <taxon>Flavobacteriia</taxon>
        <taxon>Flavobacteriales</taxon>
        <taxon>Flavobacteriaceae</taxon>
        <taxon>Aggregatimonas</taxon>
    </lineage>
</organism>
<feature type="compositionally biased region" description="Acidic residues" evidence="2">
    <location>
        <begin position="544"/>
        <end position="557"/>
    </location>
</feature>
<feature type="region of interest" description="Disordered" evidence="2">
    <location>
        <begin position="2054"/>
        <end position="2105"/>
    </location>
</feature>
<dbReference type="KEGG" id="asag:FGM00_09180"/>
<gene>
    <name evidence="5" type="ORF">FGM00_09180</name>
</gene>
<sequence length="2326" mass="237596">MKNFTSKVLCLVFTLALGINLMHSNYKESDSGFLTTHVDKVSPGISDLDEVPIQCSGEAVIPEYEVDGEWLSGNNDLVVAEGTSLKLSGLPNKLSFSIELPSGEIVGDDYDLGSVTPSQNGTYIVRSHQGCETIIALTVEGSSTGDTGNESNCDGAAVIPEYRINGEWLSGNNQVTVEEGTAVELSGLPNSLSLSIQLPNGQIVGDDYNLGNVTPEANGTYIVRSSGGCETTIMLTVEGGNTENPNPDTTCNGRTVIPEYEVDGEWLSGDNELVLEEGTALKLSGLPNSLSLSIILPTGEEVADDYDLGTITSSDEGTYIVRSSEGCESAINLTVTGGETACEGENVIPEYQIDGEWLSGENRISVPQGTPVVISGLPNTLSLMVELPNGEIQDDDFSLGNITTAQAGTYTIRSSQGCSTTLTIDVIEEPTADCVGETIIPEYQVDGEWLDGDKQLSISEGTMLVLSGLPNSLRLSIELPNGSIVGDDYDLGSVTPSDSGTYIIRSEEGCEVSFALTVTDDGNSGPEDPGGDGPAVGAQRVEAETEAEAEVESETDDGVAAGSVAVGAAGAALSPNSAAVSRTSGSISKSTNVPAERLNPDESTSQGGSSDGAPEPGDNESGGDTTDEGSEAEAEAEAESEAEAEVANGAAVAVGGSAVSAAGGGRSVYLDDEGRLVLYPSEATLGADAKTSTSTSTSKVNITFPANNEPQGGGGSGGGGTGGGGGDGGSPITTIGEKTTINEDSPININVLSNDTGPIDPTTVAIESQPSNGIAVVNADGTVRYTPDANFNGEDSFVYSVGDGNGNKSNGVVDVTVTPINDLPTVTGTIPDQNGVVGQVFNYTIPSDLFSDPDANDRQLSLSVTNLPSGLKREGTQIVGTPRAPGDFKVAVQATDEAGATVQTDFNLNIRAQGASNVTTVADTATTDENTATTVRVLDNDQGPVDSATVAIERQPSNGRAAANPDGTVTYTPNPGFSGGDSFVYSVRDTDGVKATGTVSVTVNNTNDGPVVDQGIADQTATVGTSFMFTIPANAFSDPDGTSEFSYTATNVPSGITFSESQFAGTPTAAGSTVITVTATDEAGASAQTDFTLTVSGSTGGGGGGEGGPVTANEEEFAVLEDSSTDFDVLSNDSGPIDISTLTVTGPPSNGTATANANGTVTYEPSLNYVGEDSFMYSIGDGNGNTSSTTVSLQVDPVNDTPVVDQGIADQTAVVGENYMFTIPSNAFSDPDLDSQLSITSMNLPSGLNFEDTKIVGIPSQAGSFVTTIMVEDEGGLTASTTYTTTVQEAGSGTGGDGGGEGSSTVTANEEEFTVQEDSSNNFDVLSNDTGEINPSTVAIESQASNGTATPNSDGTITYEPALNFFGSDSFSYSVGDGNGSRSQTTVSLSINNVNDSPVVDQGIANQTAQVGQNFSFTIPMNAFSDPDPDAQLSITAMNLPPGLAFEDTKIVGMPQQAGSFTVTISVEDEGGLTASTMFDISVSNASTARAARMASLNAKKNGIQTFSAPVAKGTSLTARGPGAGLPFADPDTVPIIQTDTEAEVESESEAEAEAETVTGAAAAVATGGSAVAAVGDFAEADALVSVASSTSTSEVNEEQPELFANMNEDSAGGATATKAASPNINNTKAVSAVAFKASDILNIPQPTDGKGLFESESEAEAEAEAEAEVDNNAAAASAVASGGGGANGIGATARVASSTAVSTSTENNNGTLNRANDEVDEESNRFDELVSTQSEAEVEVEAEAEAEAGNGRPTAIASAGTVALGDVTAEAQLTLQDAGVTAPAGSSARQLPSDFPWVEESFYKKGDRIEAVGVEMARGIFNVADKSLRSVTSRAVPLGNLESENEAEAEAEAEAEVGFNAAAASASAVSVQAKNGLVPLPANAASATSTSTSVFDNGENKNNHESFPGAAEQGNYGDLPDLDVDLDGFILETETEAEAEAEVGFEAAAASVAASAAGYEGIQAKTAFATTPYASAAAAGSGARVTLSVITPAENEAGIVAASATATDPQGRGVAVAVAVAGVPFEDGSDNESEAEQEGLTIATVNVSVFTDPADAQNPRMLPMGDDGEGSTGGSATDADNEGESVGETEIESEAEAEAEAESEAAYGVAAASAAATASGIGAVASANTSTSTMAYDGSYELNTTTASVANFTARAESSDAVLNWKSVGVEKFAVDHMVNGTYEEIGTVESANQGKSEDYMFRMYGLEADQEHRFRLRPLKSSIGAQEASFTLETSDVFSISAPYPNVMTSRTQTEVAVKRDQKVTAKVYDMSGRVINTLYDDVMKADLKENLIWVPGQSIPNGLYFIKIEGKDFTETFKVILRK</sequence>
<dbReference type="Gene3D" id="2.60.40.10">
    <property type="entry name" value="Immunoglobulins"/>
    <property type="match status" value="4"/>
</dbReference>
<dbReference type="SUPFAM" id="SSF49313">
    <property type="entry name" value="Cadherin-like"/>
    <property type="match status" value="4"/>
</dbReference>
<name>A0A5B7SU75_9FLAO</name>
<evidence type="ECO:0000313" key="6">
    <source>
        <dbReference type="Proteomes" id="UP000310017"/>
    </source>
</evidence>
<evidence type="ECO:0000259" key="4">
    <source>
        <dbReference type="SMART" id="SM00736"/>
    </source>
</evidence>
<reference evidence="5 6" key="1">
    <citation type="submission" date="2019-05" db="EMBL/GenBank/DDBJ databases">
        <title>Genome sequencing of F202Z8.</title>
        <authorList>
            <person name="Kwon Y.M."/>
        </authorList>
    </citation>
    <scope>NUCLEOTIDE SEQUENCE [LARGE SCALE GENOMIC DNA]</scope>
    <source>
        <strain evidence="5 6">F202Z8</strain>
    </source>
</reference>
<dbReference type="GO" id="GO:0016011">
    <property type="term" value="C:dystroglycan complex"/>
    <property type="evidence" value="ECO:0007669"/>
    <property type="project" value="TreeGrafter"/>
</dbReference>
<dbReference type="NCBIfam" id="NF012211">
    <property type="entry name" value="tand_rpt_95"/>
    <property type="match status" value="4"/>
</dbReference>
<feature type="compositionally biased region" description="Acidic residues" evidence="2">
    <location>
        <begin position="625"/>
        <end position="644"/>
    </location>
</feature>